<reference evidence="10" key="1">
    <citation type="submission" date="2020-05" db="EMBL/GenBank/DDBJ databases">
        <title>Phylogenomic resolution of chytrid fungi.</title>
        <authorList>
            <person name="Stajich J.E."/>
            <person name="Amses K."/>
            <person name="Simmons R."/>
            <person name="Seto K."/>
            <person name="Myers J."/>
            <person name="Bonds A."/>
            <person name="Quandt C.A."/>
            <person name="Barry K."/>
            <person name="Liu P."/>
            <person name="Grigoriev I."/>
            <person name="Longcore J.E."/>
            <person name="James T.Y."/>
        </authorList>
    </citation>
    <scope>NUCLEOTIDE SEQUENCE</scope>
    <source>
        <strain evidence="10">JEL0476</strain>
    </source>
</reference>
<feature type="region of interest" description="Disordered" evidence="8">
    <location>
        <begin position="229"/>
        <end position="329"/>
    </location>
</feature>
<feature type="compositionally biased region" description="Pro residues" evidence="8">
    <location>
        <begin position="320"/>
        <end position="329"/>
    </location>
</feature>
<evidence type="ECO:0000256" key="3">
    <source>
        <dbReference type="ARBA" id="ARBA00022737"/>
    </source>
</evidence>
<evidence type="ECO:0000256" key="5">
    <source>
        <dbReference type="ARBA" id="ARBA00022833"/>
    </source>
</evidence>
<dbReference type="InterPro" id="IPR013087">
    <property type="entry name" value="Znf_C2H2_type"/>
</dbReference>
<feature type="compositionally biased region" description="Low complexity" evidence="8">
    <location>
        <begin position="88"/>
        <end position="106"/>
    </location>
</feature>
<dbReference type="EMBL" id="JADGJW010000466">
    <property type="protein sequence ID" value="KAJ3216667.1"/>
    <property type="molecule type" value="Genomic_DNA"/>
</dbReference>
<comment type="subcellular location">
    <subcellularLocation>
        <location evidence="1">Nucleus</location>
    </subcellularLocation>
</comment>
<dbReference type="GO" id="GO:0010468">
    <property type="term" value="P:regulation of gene expression"/>
    <property type="evidence" value="ECO:0007669"/>
    <property type="project" value="TreeGrafter"/>
</dbReference>
<dbReference type="PROSITE" id="PS00028">
    <property type="entry name" value="ZINC_FINGER_C2H2_1"/>
    <property type="match status" value="1"/>
</dbReference>
<feature type="compositionally biased region" description="Polar residues" evidence="8">
    <location>
        <begin position="271"/>
        <end position="280"/>
    </location>
</feature>
<evidence type="ECO:0000259" key="9">
    <source>
        <dbReference type="PROSITE" id="PS50157"/>
    </source>
</evidence>
<evidence type="ECO:0000313" key="11">
    <source>
        <dbReference type="Proteomes" id="UP001211065"/>
    </source>
</evidence>
<comment type="caution">
    <text evidence="10">The sequence shown here is derived from an EMBL/GenBank/DDBJ whole genome shotgun (WGS) entry which is preliminary data.</text>
</comment>
<sequence>MIRPEDDLSNDEEEEVHAALPIGSLATGEGALMRNIYNKNLMVSPEKNSLLKDKDIQSCLDSYHFYNSSSHQDLDYDNLHSYHVDDYQSPSSNHQQNSSTNSSHHTTSLNLDFWQHSNLHNNSISSNNDSYNLKPFRHKNFPIHETHSSFPPYSNRTFESKDHNSAPFDLLDPITIPSMTQLPFQPSNYSNFEPLNFYTKPKLNSISQQHPPHTPLLNKTRKQLPSFIKTDNVGSSDLHSPPLSLQHTYYPTPFPSSNNSPFPSSSNGGNQLSAKNNPTQIPSPYTTSSNTFFPPTSNPSYSSSTNISSPEKIDQFHQQHPPPPPPPVPPVACDLFNDFSTKALRFSTTASNVMLDDLENKDKLGKNANSFQDFNTRPPPTLPTTSKITKDNNNSVVNNINNNLMHSEQQQHQLKKKKNTNNTNNFEDDFESDGLISLLYKPKTFLGNDKKYFECACEWFEENGDPIQKLEESSGQREFLCETCQRSFLRKQDLRRHIVNTHQREKKSLKCPKCNGSFSRSDALFRHSQTKKCSGNVVNK</sequence>
<feature type="compositionally biased region" description="Low complexity" evidence="8">
    <location>
        <begin position="282"/>
        <end position="310"/>
    </location>
</feature>
<dbReference type="Proteomes" id="UP001211065">
    <property type="component" value="Unassembled WGS sequence"/>
</dbReference>
<evidence type="ECO:0000313" key="10">
    <source>
        <dbReference type="EMBL" id="KAJ3216667.1"/>
    </source>
</evidence>
<evidence type="ECO:0000256" key="6">
    <source>
        <dbReference type="ARBA" id="ARBA00023242"/>
    </source>
</evidence>
<proteinExistence type="predicted"/>
<dbReference type="GO" id="GO:0005634">
    <property type="term" value="C:nucleus"/>
    <property type="evidence" value="ECO:0007669"/>
    <property type="project" value="UniProtKB-SubCell"/>
</dbReference>
<name>A0AAD5U1Y6_9FUNG</name>
<dbReference type="SUPFAM" id="SSF57667">
    <property type="entry name" value="beta-beta-alpha zinc fingers"/>
    <property type="match status" value="1"/>
</dbReference>
<dbReference type="InterPro" id="IPR036236">
    <property type="entry name" value="Znf_C2H2_sf"/>
</dbReference>
<keyword evidence="3" id="KW-0677">Repeat</keyword>
<feature type="region of interest" description="Disordered" evidence="8">
    <location>
        <begin position="368"/>
        <end position="394"/>
    </location>
</feature>
<evidence type="ECO:0000256" key="7">
    <source>
        <dbReference type="PROSITE-ProRule" id="PRU00042"/>
    </source>
</evidence>
<feature type="compositionally biased region" description="Low complexity" evidence="8">
    <location>
        <begin position="255"/>
        <end position="270"/>
    </location>
</feature>
<keyword evidence="11" id="KW-1185">Reference proteome</keyword>
<dbReference type="PANTHER" id="PTHR16515">
    <property type="entry name" value="PR DOMAIN ZINC FINGER PROTEIN"/>
    <property type="match status" value="1"/>
</dbReference>
<feature type="compositionally biased region" description="Polar residues" evidence="8">
    <location>
        <begin position="232"/>
        <end position="249"/>
    </location>
</feature>
<evidence type="ECO:0000256" key="1">
    <source>
        <dbReference type="ARBA" id="ARBA00004123"/>
    </source>
</evidence>
<keyword evidence="5" id="KW-0862">Zinc</keyword>
<accession>A0AAD5U1Y6</accession>
<evidence type="ECO:0000256" key="2">
    <source>
        <dbReference type="ARBA" id="ARBA00022723"/>
    </source>
</evidence>
<feature type="region of interest" description="Disordered" evidence="8">
    <location>
        <begin position="85"/>
        <end position="106"/>
    </location>
</feature>
<protein>
    <recommendedName>
        <fullName evidence="9">C2H2-type domain-containing protein</fullName>
    </recommendedName>
</protein>
<gene>
    <name evidence="10" type="ORF">HK099_005775</name>
</gene>
<keyword evidence="4 7" id="KW-0863">Zinc-finger</keyword>
<evidence type="ECO:0000256" key="4">
    <source>
        <dbReference type="ARBA" id="ARBA00022771"/>
    </source>
</evidence>
<dbReference type="GO" id="GO:0008270">
    <property type="term" value="F:zinc ion binding"/>
    <property type="evidence" value="ECO:0007669"/>
    <property type="project" value="UniProtKB-KW"/>
</dbReference>
<feature type="region of interest" description="Disordered" evidence="8">
    <location>
        <begin position="407"/>
        <end position="426"/>
    </location>
</feature>
<dbReference type="Gene3D" id="3.30.160.60">
    <property type="entry name" value="Classic Zinc Finger"/>
    <property type="match status" value="1"/>
</dbReference>
<feature type="domain" description="C2H2-type" evidence="9">
    <location>
        <begin position="479"/>
        <end position="507"/>
    </location>
</feature>
<dbReference type="PANTHER" id="PTHR16515:SF49">
    <property type="entry name" value="GASTRULA ZINC FINGER PROTEIN XLCGF49.1-LIKE-RELATED"/>
    <property type="match status" value="1"/>
</dbReference>
<dbReference type="SMART" id="SM00355">
    <property type="entry name" value="ZnF_C2H2"/>
    <property type="match status" value="2"/>
</dbReference>
<keyword evidence="6" id="KW-0539">Nucleus</keyword>
<keyword evidence="2" id="KW-0479">Metal-binding</keyword>
<dbReference type="AlphaFoldDB" id="A0AAD5U1Y6"/>
<dbReference type="PROSITE" id="PS50157">
    <property type="entry name" value="ZINC_FINGER_C2H2_2"/>
    <property type="match status" value="1"/>
</dbReference>
<dbReference type="InterPro" id="IPR050331">
    <property type="entry name" value="Zinc_finger"/>
</dbReference>
<evidence type="ECO:0000256" key="8">
    <source>
        <dbReference type="SAM" id="MobiDB-lite"/>
    </source>
</evidence>
<dbReference type="Pfam" id="PF00096">
    <property type="entry name" value="zf-C2H2"/>
    <property type="match status" value="1"/>
</dbReference>
<organism evidence="10 11">
    <name type="scientific">Clydaea vesicula</name>
    <dbReference type="NCBI Taxonomy" id="447962"/>
    <lineage>
        <taxon>Eukaryota</taxon>
        <taxon>Fungi</taxon>
        <taxon>Fungi incertae sedis</taxon>
        <taxon>Chytridiomycota</taxon>
        <taxon>Chytridiomycota incertae sedis</taxon>
        <taxon>Chytridiomycetes</taxon>
        <taxon>Lobulomycetales</taxon>
        <taxon>Lobulomycetaceae</taxon>
        <taxon>Clydaea</taxon>
    </lineage>
</organism>